<name>A0A0D2N886_HYPSF</name>
<protein>
    <submittedName>
        <fullName evidence="2">Uncharacterized protein</fullName>
    </submittedName>
</protein>
<dbReference type="EMBL" id="KN817648">
    <property type="protein sequence ID" value="KJA15309.1"/>
    <property type="molecule type" value="Genomic_DNA"/>
</dbReference>
<gene>
    <name evidence="2" type="ORF">HYPSUDRAFT_48457</name>
</gene>
<dbReference type="Proteomes" id="UP000054270">
    <property type="component" value="Unassembled WGS sequence"/>
</dbReference>
<dbReference type="OrthoDB" id="3253362at2759"/>
<feature type="region of interest" description="Disordered" evidence="1">
    <location>
        <begin position="1"/>
        <end position="22"/>
    </location>
</feature>
<proteinExistence type="predicted"/>
<evidence type="ECO:0000256" key="1">
    <source>
        <dbReference type="SAM" id="MobiDB-lite"/>
    </source>
</evidence>
<dbReference type="STRING" id="945553.A0A0D2N886"/>
<evidence type="ECO:0000313" key="3">
    <source>
        <dbReference type="Proteomes" id="UP000054270"/>
    </source>
</evidence>
<reference evidence="3" key="1">
    <citation type="submission" date="2014-04" db="EMBL/GenBank/DDBJ databases">
        <title>Evolutionary Origins and Diversification of the Mycorrhizal Mutualists.</title>
        <authorList>
            <consortium name="DOE Joint Genome Institute"/>
            <consortium name="Mycorrhizal Genomics Consortium"/>
            <person name="Kohler A."/>
            <person name="Kuo A."/>
            <person name="Nagy L.G."/>
            <person name="Floudas D."/>
            <person name="Copeland A."/>
            <person name="Barry K.W."/>
            <person name="Cichocki N."/>
            <person name="Veneault-Fourrey C."/>
            <person name="LaButti K."/>
            <person name="Lindquist E.A."/>
            <person name="Lipzen A."/>
            <person name="Lundell T."/>
            <person name="Morin E."/>
            <person name="Murat C."/>
            <person name="Riley R."/>
            <person name="Ohm R."/>
            <person name="Sun H."/>
            <person name="Tunlid A."/>
            <person name="Henrissat B."/>
            <person name="Grigoriev I.V."/>
            <person name="Hibbett D.S."/>
            <person name="Martin F."/>
        </authorList>
    </citation>
    <scope>NUCLEOTIDE SEQUENCE [LARGE SCALE GENOMIC DNA]</scope>
    <source>
        <strain evidence="3">FD-334 SS-4</strain>
    </source>
</reference>
<dbReference type="AlphaFoldDB" id="A0A0D2N886"/>
<dbReference type="OMA" id="WKHIRFE"/>
<evidence type="ECO:0000313" key="2">
    <source>
        <dbReference type="EMBL" id="KJA15309.1"/>
    </source>
</evidence>
<keyword evidence="3" id="KW-1185">Reference proteome</keyword>
<accession>A0A0D2N886</accession>
<feature type="region of interest" description="Disordered" evidence="1">
    <location>
        <begin position="315"/>
        <end position="336"/>
    </location>
</feature>
<organism evidence="2 3">
    <name type="scientific">Hypholoma sublateritium (strain FD-334 SS-4)</name>
    <dbReference type="NCBI Taxonomy" id="945553"/>
    <lineage>
        <taxon>Eukaryota</taxon>
        <taxon>Fungi</taxon>
        <taxon>Dikarya</taxon>
        <taxon>Basidiomycota</taxon>
        <taxon>Agaricomycotina</taxon>
        <taxon>Agaricomycetes</taxon>
        <taxon>Agaricomycetidae</taxon>
        <taxon>Agaricales</taxon>
        <taxon>Agaricineae</taxon>
        <taxon>Strophariaceae</taxon>
        <taxon>Hypholoma</taxon>
    </lineage>
</organism>
<sequence length="555" mass="61805">MRVRSPRTPPPSSYSHAPHHTPDIDVYDITSRIGLPHPEGPFEPKSLSYISLLPPEILSEIFIHCIPEGQFPLPYQTEAPLLLTHVSSLWRSLAMSIPDLWTSLHINYKDPAEDIPAANTWLSLSGDRPLCLSIAIDFSEQPQQGILDALCRHSKRWKHIRFEFRNLFCPPMYSLDMALNNIGELTTFEFYARDISTINLAPITNILASAPKLREVTWVDDLADTDTLLQLPLGRLTGLSLSMDHGTLDPQVLTACYNLEHIRLTRPFSLTPHMQEPLFLPKLSSINISSAIAGVLDQLVLPALREVRIHGETERPQGIGHDASPTPPHHHLAHSPTGTWDPTPLLALVQRSACMITSLSVSPPLTEAALLMCLRGMGTSLVSLCVEGIPVGDTLLQAMTCRWGQQGELLSMYVDGFTEATEAWRENYDRRPLCPHLEELILDTRVGCTPGMLASMVESRIPRSERLDHADGGCVTSKDLAARTGEDQMSSLKLIKVVDGHKDLQRLKALSSLSNNPIHAARRLNNPLTVSIIPRKATKPHTRDYFFRRKLCASR</sequence>